<keyword evidence="5" id="KW-0808">Transferase</keyword>
<evidence type="ECO:0000256" key="4">
    <source>
        <dbReference type="ARBA" id="ARBA00017654"/>
    </source>
</evidence>
<dbReference type="Gene3D" id="3.90.550.10">
    <property type="entry name" value="Spore Coat Polysaccharide Biosynthesis Protein SpsA, Chain A"/>
    <property type="match status" value="1"/>
</dbReference>
<sequence length="244" mass="27560">MKGIILAGGNGTRLYPITKSINKHLLPIGRYPMIYYSIAKLKQALITDIMIISSKKDIGSLAKLLGNGNEFGMEFTYRVQEKAGGIAEALGLCEKFVGLDKCVVMLGDNIFYDNIKPFVDKFRKQDKGAKVLIKEVKDPTRYGIADIYENKIVNIEEKPKKPKSNYCVTGIYMYDNQVFDVIKKLKPSSRNELEITDVNNCYIKQSYLSYDVLKNWWIDAGTISSLMSANILAKDIDLMSILDK</sequence>
<dbReference type="EC" id="2.7.7.24" evidence="3"/>
<evidence type="ECO:0000256" key="6">
    <source>
        <dbReference type="ARBA" id="ARBA00022695"/>
    </source>
</evidence>
<evidence type="ECO:0000256" key="1">
    <source>
        <dbReference type="ARBA" id="ARBA00001946"/>
    </source>
</evidence>
<dbReference type="PANTHER" id="PTHR43532">
    <property type="entry name" value="GLUCOSE-1-PHOSPHATE THYMIDYLYLTRANSFERASE"/>
    <property type="match status" value="1"/>
</dbReference>
<evidence type="ECO:0000256" key="7">
    <source>
        <dbReference type="ARBA" id="ARBA00022723"/>
    </source>
</evidence>
<dbReference type="Proteomes" id="UP001079657">
    <property type="component" value="Unassembled WGS sequence"/>
</dbReference>
<evidence type="ECO:0000256" key="2">
    <source>
        <dbReference type="ARBA" id="ARBA00010480"/>
    </source>
</evidence>
<dbReference type="Pfam" id="PF00483">
    <property type="entry name" value="NTP_transferase"/>
    <property type="match status" value="1"/>
</dbReference>
<evidence type="ECO:0000256" key="5">
    <source>
        <dbReference type="ARBA" id="ARBA00022679"/>
    </source>
</evidence>
<name>A0ABT4CN98_9CLOT</name>
<proteinExistence type="inferred from homology"/>
<evidence type="ECO:0000256" key="10">
    <source>
        <dbReference type="ARBA" id="ARBA00032598"/>
    </source>
</evidence>
<feature type="domain" description="Nucleotidyl transferase" evidence="12">
    <location>
        <begin position="2"/>
        <end position="230"/>
    </location>
</feature>
<dbReference type="InterPro" id="IPR029044">
    <property type="entry name" value="Nucleotide-diphossugar_trans"/>
</dbReference>
<evidence type="ECO:0000313" key="13">
    <source>
        <dbReference type="EMBL" id="MCY6370537.1"/>
    </source>
</evidence>
<evidence type="ECO:0000259" key="12">
    <source>
        <dbReference type="Pfam" id="PF00483"/>
    </source>
</evidence>
<comment type="catalytic activity">
    <reaction evidence="11">
        <text>dTTP + alpha-D-glucose 1-phosphate + H(+) = dTDP-alpha-D-glucose + diphosphate</text>
        <dbReference type="Rhea" id="RHEA:15225"/>
        <dbReference type="ChEBI" id="CHEBI:15378"/>
        <dbReference type="ChEBI" id="CHEBI:33019"/>
        <dbReference type="ChEBI" id="CHEBI:37568"/>
        <dbReference type="ChEBI" id="CHEBI:57477"/>
        <dbReference type="ChEBI" id="CHEBI:58601"/>
        <dbReference type="EC" id="2.7.7.24"/>
    </reaction>
</comment>
<keyword evidence="8" id="KW-0460">Magnesium</keyword>
<dbReference type="PANTHER" id="PTHR43532:SF1">
    <property type="entry name" value="GLUCOSE-1-PHOSPHATE THYMIDYLYLTRANSFERASE 1"/>
    <property type="match status" value="1"/>
</dbReference>
<evidence type="ECO:0000256" key="8">
    <source>
        <dbReference type="ARBA" id="ARBA00022842"/>
    </source>
</evidence>
<gene>
    <name evidence="13" type="ORF">OXH55_07795</name>
</gene>
<keyword evidence="7" id="KW-0479">Metal-binding</keyword>
<dbReference type="InterPro" id="IPR005835">
    <property type="entry name" value="NTP_transferase_dom"/>
</dbReference>
<accession>A0ABT4CN98</accession>
<evidence type="ECO:0000313" key="14">
    <source>
        <dbReference type="Proteomes" id="UP001079657"/>
    </source>
</evidence>
<keyword evidence="14" id="KW-1185">Reference proteome</keyword>
<organism evidence="13 14">
    <name type="scientific">Clostridium ganghwense</name>
    <dbReference type="NCBI Taxonomy" id="312089"/>
    <lineage>
        <taxon>Bacteria</taxon>
        <taxon>Bacillati</taxon>
        <taxon>Bacillota</taxon>
        <taxon>Clostridia</taxon>
        <taxon>Eubacteriales</taxon>
        <taxon>Clostridiaceae</taxon>
        <taxon>Clostridium</taxon>
    </lineage>
</organism>
<dbReference type="SUPFAM" id="SSF53448">
    <property type="entry name" value="Nucleotide-diphospho-sugar transferases"/>
    <property type="match status" value="1"/>
</dbReference>
<comment type="cofactor">
    <cofactor evidence="1">
        <name>Mg(2+)</name>
        <dbReference type="ChEBI" id="CHEBI:18420"/>
    </cofactor>
</comment>
<dbReference type="InterPro" id="IPR005907">
    <property type="entry name" value="G1P_thy_trans_s"/>
</dbReference>
<comment type="caution">
    <text evidence="13">The sequence shown here is derived from an EMBL/GenBank/DDBJ whole genome shotgun (WGS) entry which is preliminary data.</text>
</comment>
<protein>
    <recommendedName>
        <fullName evidence="4">Glucose-1-phosphate thymidylyltransferase</fullName>
        <ecNumber evidence="3">2.7.7.24</ecNumber>
    </recommendedName>
    <alternativeName>
        <fullName evidence="10">dTDP-glucose pyrophosphorylase</fullName>
    </alternativeName>
    <alternativeName>
        <fullName evidence="9">dTDP-glucose synthase</fullName>
    </alternativeName>
</protein>
<keyword evidence="6" id="KW-0548">Nucleotidyltransferase</keyword>
<evidence type="ECO:0000256" key="9">
    <source>
        <dbReference type="ARBA" id="ARBA00032492"/>
    </source>
</evidence>
<dbReference type="EMBL" id="JAPQES010000002">
    <property type="protein sequence ID" value="MCY6370537.1"/>
    <property type="molecule type" value="Genomic_DNA"/>
</dbReference>
<dbReference type="RefSeq" id="WP_268049272.1">
    <property type="nucleotide sequence ID" value="NZ_JAPQES010000002.1"/>
</dbReference>
<evidence type="ECO:0000256" key="11">
    <source>
        <dbReference type="ARBA" id="ARBA00049336"/>
    </source>
</evidence>
<reference evidence="13" key="1">
    <citation type="submission" date="2022-12" db="EMBL/GenBank/DDBJ databases">
        <authorList>
            <person name="Wang J."/>
        </authorList>
    </citation>
    <scope>NUCLEOTIDE SEQUENCE</scope>
    <source>
        <strain evidence="13">HY-42-06</strain>
    </source>
</reference>
<comment type="similarity">
    <text evidence="2">Belongs to the glucose-1-phosphate thymidylyltransferase family.</text>
</comment>
<evidence type="ECO:0000256" key="3">
    <source>
        <dbReference type="ARBA" id="ARBA00012461"/>
    </source>
</evidence>